<evidence type="ECO:0000313" key="2">
    <source>
        <dbReference type="Proteomes" id="UP000024435"/>
    </source>
</evidence>
<protein>
    <submittedName>
        <fullName evidence="1">Uncharacterized protein</fullName>
    </submittedName>
</protein>
<name>A0A023ZYA8_9CAUD</name>
<dbReference type="GeneID" id="19487539"/>
<dbReference type="KEGG" id="vg:19487539"/>
<dbReference type="EMBL" id="KJ538721">
    <property type="protein sequence ID" value="AHY84175.1"/>
    <property type="molecule type" value="Genomic_DNA"/>
</dbReference>
<reference evidence="1 2" key="1">
    <citation type="submission" date="2014-03" db="EMBL/GenBank/DDBJ databases">
        <authorList>
            <person name="Bragg J."/>
            <person name="Dehn A."/>
            <person name="Hefner M."/>
            <person name="McHugh D."/>
            <person name="Petersen P."/>
            <person name="Zeba F."/>
            <person name="Zegers G.P."/>
            <person name="Page S.T."/>
            <person name="Bradley K.W."/>
            <person name="Clarke D.Q."/>
            <person name="Lewis M.F."/>
            <person name="Barker L.P."/>
            <person name="Bailey C."/>
            <person name="Asai D.J."/>
            <person name="Garber M.L."/>
            <person name="Bowman C.A."/>
            <person name="Russell D.A."/>
            <person name="Pope W.H."/>
            <person name="Jacobs-Sera D."/>
            <person name="Hendrix R.W."/>
            <person name="Hatfull G.F."/>
        </authorList>
    </citation>
    <scope>NUCLEOTIDE SEQUENCE [LARGE SCALE GENOMIC DNA]</scope>
</reference>
<dbReference type="Proteomes" id="UP000024435">
    <property type="component" value="Segment"/>
</dbReference>
<keyword evidence="2" id="KW-1185">Reference proteome</keyword>
<proteinExistence type="predicted"/>
<organism evidence="1 2">
    <name type="scientific">Mycobacterium phage MosMoris</name>
    <dbReference type="NCBI Taxonomy" id="1471542"/>
    <lineage>
        <taxon>Viruses</taxon>
        <taxon>Duplodnaviria</taxon>
        <taxon>Heunggongvirae</taxon>
        <taxon>Uroviricota</taxon>
        <taxon>Caudoviricetes</taxon>
        <taxon>Marvinvirus</taxon>
        <taxon>Marvinvirus mosmoris</taxon>
    </lineage>
</organism>
<sequence>MSMADRQKFIVYLTQVVEARVEVLAENYDDAIDEAFNSPELPHSLCVQCASRFGLGGQWEPSSVTTADGKLLWEERR</sequence>
<gene>
    <name evidence="1" type="primary">101</name>
    <name evidence="1" type="ORF">PBI_MOSMORIS_101</name>
</gene>
<accession>A0A023ZYA8</accession>
<evidence type="ECO:0000313" key="1">
    <source>
        <dbReference type="EMBL" id="AHY84175.1"/>
    </source>
</evidence>
<dbReference type="RefSeq" id="YP_009031611.1">
    <property type="nucleotide sequence ID" value="NC_024138.1"/>
</dbReference>